<dbReference type="RefSeq" id="WP_235613789.1">
    <property type="nucleotide sequence ID" value="NZ_BDQI01000021.1"/>
</dbReference>
<dbReference type="Proteomes" id="UP000217446">
    <property type="component" value="Unassembled WGS sequence"/>
</dbReference>
<dbReference type="AlphaFoldDB" id="A0A250VP56"/>
<comment type="caution">
    <text evidence="1">The sequence shown here is derived from an EMBL/GenBank/DDBJ whole genome shotgun (WGS) entry which is preliminary data.</text>
</comment>
<proteinExistence type="predicted"/>
<evidence type="ECO:0000313" key="2">
    <source>
        <dbReference type="Proteomes" id="UP000217446"/>
    </source>
</evidence>
<sequence>MLGVADVDGGGAGGDLDATIITSASKKQGTRATFKKNYGVTCWRRGARNTTESLAMFLRRRYSITATNVLHVWGISGSQHAQSLDVLHRSHAGVEDRVRCDKARGLSDHR</sequence>
<evidence type="ECO:0000313" key="1">
    <source>
        <dbReference type="EMBL" id="GAX55864.1"/>
    </source>
</evidence>
<keyword evidence="2" id="KW-1185">Reference proteome</keyword>
<accession>A0A250VP56</accession>
<gene>
    <name evidence="1" type="ORF">SO3561_07427</name>
</gene>
<name>A0A250VP56_STROL</name>
<reference evidence="2" key="1">
    <citation type="submission" date="2017-05" db="EMBL/GenBank/DDBJ databases">
        <title>Streptomyces olivochromogenes NBRC 3561 whole genome shotgun sequence.</title>
        <authorList>
            <person name="Dohra H."/>
            <person name="Kodani S."/>
        </authorList>
    </citation>
    <scope>NUCLEOTIDE SEQUENCE [LARGE SCALE GENOMIC DNA]</scope>
    <source>
        <strain evidence="2">NBRC 3561</strain>
    </source>
</reference>
<protein>
    <submittedName>
        <fullName evidence="1">Uncharacterized protein</fullName>
    </submittedName>
</protein>
<organism evidence="1 2">
    <name type="scientific">Streptomyces olivochromogenes</name>
    <dbReference type="NCBI Taxonomy" id="1963"/>
    <lineage>
        <taxon>Bacteria</taxon>
        <taxon>Bacillati</taxon>
        <taxon>Actinomycetota</taxon>
        <taxon>Actinomycetes</taxon>
        <taxon>Kitasatosporales</taxon>
        <taxon>Streptomycetaceae</taxon>
        <taxon>Streptomyces</taxon>
    </lineage>
</organism>
<dbReference type="EMBL" id="BDQI01000021">
    <property type="protein sequence ID" value="GAX55864.1"/>
    <property type="molecule type" value="Genomic_DNA"/>
</dbReference>
<dbReference type="STRING" id="1963.AQJ27_30945"/>